<gene>
    <name evidence="2" type="ORF">HMPREF0551_1830</name>
</gene>
<dbReference type="HOGENOM" id="CLU_2538400_0_0_4"/>
<accession>E7RYR6</accession>
<dbReference type="Proteomes" id="UP000011021">
    <property type="component" value="Unassembled WGS sequence"/>
</dbReference>
<dbReference type="AlphaFoldDB" id="E7RYR6"/>
<protein>
    <submittedName>
        <fullName evidence="2">Uncharacterized protein</fullName>
    </submittedName>
</protein>
<reference evidence="2 3" key="1">
    <citation type="submission" date="2010-12" db="EMBL/GenBank/DDBJ databases">
        <authorList>
            <person name="Muzny D."/>
            <person name="Qin X."/>
            <person name="Deng J."/>
            <person name="Jiang H."/>
            <person name="Liu Y."/>
            <person name="Qu J."/>
            <person name="Song X.-Z."/>
            <person name="Zhang L."/>
            <person name="Thornton R."/>
            <person name="Coyle M."/>
            <person name="Francisco L."/>
            <person name="Jackson L."/>
            <person name="Javaid M."/>
            <person name="Korchina V."/>
            <person name="Kovar C."/>
            <person name="Mata R."/>
            <person name="Mathew T."/>
            <person name="Ngo R."/>
            <person name="Nguyen L."/>
            <person name="Nguyen N."/>
            <person name="Okwuonu G."/>
            <person name="Ongeri F."/>
            <person name="Pham C."/>
            <person name="Simmons D."/>
            <person name="Wilczek-Boney K."/>
            <person name="Hale W."/>
            <person name="Jakkamsetti A."/>
            <person name="Pham P."/>
            <person name="Ruth R."/>
            <person name="San Lucas F."/>
            <person name="Warren J."/>
            <person name="Zhang J."/>
            <person name="Zhao Z."/>
            <person name="Zhou C."/>
            <person name="Zhu D."/>
            <person name="Lee S."/>
            <person name="Bess C."/>
            <person name="Blankenburg K."/>
            <person name="Forbes L."/>
            <person name="Fu Q."/>
            <person name="Gubbala S."/>
            <person name="Hirani K."/>
            <person name="Jayaseelan J.C."/>
            <person name="Lara F."/>
            <person name="Munidasa M."/>
            <person name="Palculict T."/>
            <person name="Patil S."/>
            <person name="Pu L.-L."/>
            <person name="Saada N."/>
            <person name="Tang L."/>
            <person name="Weissenberger G."/>
            <person name="Zhu Y."/>
            <person name="Hemphill L."/>
            <person name="Shang Y."/>
            <person name="Youmans B."/>
            <person name="Ayvaz T."/>
            <person name="Ross M."/>
            <person name="Santibanez J."/>
            <person name="Aqrawi P."/>
            <person name="Gross S."/>
            <person name="Joshi V."/>
            <person name="Fowler G."/>
            <person name="Nazareth L."/>
            <person name="Reid J."/>
            <person name="Worley K."/>
            <person name="Petrosino J."/>
            <person name="Highlander S."/>
            <person name="Gibbs R."/>
        </authorList>
    </citation>
    <scope>NUCLEOTIDE SEQUENCE [LARGE SCALE GENOMIC DNA]</scope>
    <source>
        <strain evidence="2 3">ATCC 51599</strain>
    </source>
</reference>
<dbReference type="EMBL" id="AEQP01000020">
    <property type="protein sequence ID" value="EFV94390.1"/>
    <property type="molecule type" value="Genomic_DNA"/>
</dbReference>
<name>E7RYR6_9BURK</name>
<comment type="caution">
    <text evidence="2">The sequence shown here is derived from an EMBL/GenBank/DDBJ whole genome shotgun (WGS) entry which is preliminary data.</text>
</comment>
<evidence type="ECO:0000313" key="3">
    <source>
        <dbReference type="Proteomes" id="UP000011021"/>
    </source>
</evidence>
<evidence type="ECO:0000313" key="2">
    <source>
        <dbReference type="EMBL" id="EFV94390.1"/>
    </source>
</evidence>
<feature type="region of interest" description="Disordered" evidence="1">
    <location>
        <begin position="62"/>
        <end position="83"/>
    </location>
</feature>
<evidence type="ECO:0000256" key="1">
    <source>
        <dbReference type="SAM" id="MobiDB-lite"/>
    </source>
</evidence>
<proteinExistence type="predicted"/>
<organism evidence="2 3">
    <name type="scientific">Lautropia mirabilis ATCC 51599</name>
    <dbReference type="NCBI Taxonomy" id="887898"/>
    <lineage>
        <taxon>Bacteria</taxon>
        <taxon>Pseudomonadati</taxon>
        <taxon>Pseudomonadota</taxon>
        <taxon>Betaproteobacteria</taxon>
        <taxon>Burkholderiales</taxon>
        <taxon>Burkholderiaceae</taxon>
        <taxon>Lautropia</taxon>
    </lineage>
</organism>
<keyword evidence="3" id="KW-1185">Reference proteome</keyword>
<dbReference type="RefSeq" id="WP_005674178.1">
    <property type="nucleotide sequence ID" value="NZ_CP146288.1"/>
</dbReference>
<sequence length="83" mass="9013">MLNASLADEGMKYEDSMPKPSICSYRYYNVQQDETVYSVTTRRIPGSAAAFTFPTACFKRAPGTGQQKGRAHRSVAALSDGSA</sequence>